<evidence type="ECO:0000256" key="1">
    <source>
        <dbReference type="SAM" id="MobiDB-lite"/>
    </source>
</evidence>
<evidence type="ECO:0000256" key="2">
    <source>
        <dbReference type="SAM" id="Phobius"/>
    </source>
</evidence>
<keyword evidence="4" id="KW-1185">Reference proteome</keyword>
<sequence>MIPGFVCLSVTGEQRERFLNLCRGRGMELKRIVLTGEKELQVTMQVRDFFRIGPLRRKTGVHIHILKKRGPLFFLLWCRLHKRLMAGLVMMLLVICFLSTRLWSIQIQGNIMNPTSQLLEFLEDQGISYGMNKKKIHCHALAEAMRREFPEITWVSASLAGTKLSFEIREGNTPPEESEEDAACSLFSEIDGVVERMVTRKGTPLVRTGDTVEKGQELVSGILNITDDSQEVVRYEYVHADADIYIRHKVSYYDSFSRNTEKKILKGKEKKYFFLRIKNLFLDLSWAKKKNEDRVRTEYPFQVTEHFYLPLSAGIITAQEYTLRKETLTEKDAKKQAIFRLHNYEEKLIQKGVQISENNVKIEINHQDCVSSGTLTVTEKTGREAPTEKKTQPKERTPEDG</sequence>
<reference evidence="3 4" key="1">
    <citation type="submission" date="2024-03" db="EMBL/GenBank/DDBJ databases">
        <title>Human intestinal bacterial collection.</title>
        <authorList>
            <person name="Pauvert C."/>
            <person name="Hitch T.C.A."/>
            <person name="Clavel T."/>
        </authorList>
    </citation>
    <scope>NUCLEOTIDE SEQUENCE [LARGE SCALE GENOMIC DNA]</scope>
    <source>
        <strain evidence="3 4">CLA-JM-H16</strain>
    </source>
</reference>
<dbReference type="RefSeq" id="WP_349057478.1">
    <property type="nucleotide sequence ID" value="NZ_JBBMEJ010000022.1"/>
</dbReference>
<keyword evidence="2" id="KW-0812">Transmembrane</keyword>
<keyword evidence="2" id="KW-1133">Transmembrane helix</keyword>
<gene>
    <name evidence="3" type="ORF">WMO28_14675</name>
</gene>
<evidence type="ECO:0000313" key="4">
    <source>
        <dbReference type="Proteomes" id="UP001473063"/>
    </source>
</evidence>
<dbReference type="EMBL" id="JBBMEJ010000022">
    <property type="protein sequence ID" value="MEQ2372150.1"/>
    <property type="molecule type" value="Genomic_DNA"/>
</dbReference>
<keyword evidence="2" id="KW-0472">Membrane</keyword>
<feature type="compositionally biased region" description="Basic and acidic residues" evidence="1">
    <location>
        <begin position="380"/>
        <end position="401"/>
    </location>
</feature>
<dbReference type="InterPro" id="IPR010690">
    <property type="entry name" value="YqfD"/>
</dbReference>
<dbReference type="Proteomes" id="UP001473063">
    <property type="component" value="Unassembled WGS sequence"/>
</dbReference>
<comment type="caution">
    <text evidence="3">The sequence shown here is derived from an EMBL/GenBank/DDBJ whole genome shotgun (WGS) entry which is preliminary data.</text>
</comment>
<protein>
    <submittedName>
        <fullName evidence="3">Sporulation protein YqfD</fullName>
    </submittedName>
</protein>
<feature type="region of interest" description="Disordered" evidence="1">
    <location>
        <begin position="373"/>
        <end position="401"/>
    </location>
</feature>
<evidence type="ECO:0000313" key="3">
    <source>
        <dbReference type="EMBL" id="MEQ2372150.1"/>
    </source>
</evidence>
<organism evidence="3 4">
    <name type="scientific">Blautia aquisgranensis</name>
    <dbReference type="NCBI Taxonomy" id="3133153"/>
    <lineage>
        <taxon>Bacteria</taxon>
        <taxon>Bacillati</taxon>
        <taxon>Bacillota</taxon>
        <taxon>Clostridia</taxon>
        <taxon>Lachnospirales</taxon>
        <taxon>Lachnospiraceae</taxon>
        <taxon>Blautia</taxon>
    </lineage>
</organism>
<feature type="transmembrane region" description="Helical" evidence="2">
    <location>
        <begin position="84"/>
        <end position="103"/>
    </location>
</feature>
<accession>A0ABV1BHQ8</accession>
<name>A0ABV1BHQ8_9FIRM</name>
<proteinExistence type="predicted"/>
<dbReference type="Pfam" id="PF06898">
    <property type="entry name" value="YqfD"/>
    <property type="match status" value="1"/>
</dbReference>